<comment type="caution">
    <text evidence="2">The sequence shown here is derived from an EMBL/GenBank/DDBJ whole genome shotgun (WGS) entry which is preliminary data.</text>
</comment>
<feature type="compositionally biased region" description="Polar residues" evidence="1">
    <location>
        <begin position="40"/>
        <end position="49"/>
    </location>
</feature>
<accession>A0A433U9T3</accession>
<sequence length="221" mass="24819">MRQWPPNIASTPLGQILRHSALKEKKSRDSDRLALDTDGRQFQSETRALSSGDFRKQSQRGNQAQFQGKVHQYHDQEEKSPQTVTWWKNRFRFKSAAIVSVQVQFGVDREARQAEVICHSVSLGESRGVSGSPGKSYGVSGSLAESDPSRRVAMKCGQASRVISVLTIDYCPKKAALSTSGHKIKFEQGFPVFEAATSRQWWPRRRNNHGVCEDGSLPWDQ</sequence>
<protein>
    <submittedName>
        <fullName evidence="2">Uncharacterized protein</fullName>
    </submittedName>
</protein>
<dbReference type="AlphaFoldDB" id="A0A433U9T3"/>
<reference evidence="2 3" key="1">
    <citation type="submission" date="2019-01" db="EMBL/GenBank/DDBJ databases">
        <title>A draft genome assembly of the solar-powered sea slug Elysia chlorotica.</title>
        <authorList>
            <person name="Cai H."/>
            <person name="Li Q."/>
            <person name="Fang X."/>
            <person name="Li J."/>
            <person name="Curtis N.E."/>
            <person name="Altenburger A."/>
            <person name="Shibata T."/>
            <person name="Feng M."/>
            <person name="Maeda T."/>
            <person name="Schwartz J.A."/>
            <person name="Shigenobu S."/>
            <person name="Lundholm N."/>
            <person name="Nishiyama T."/>
            <person name="Yang H."/>
            <person name="Hasebe M."/>
            <person name="Li S."/>
            <person name="Pierce S.K."/>
            <person name="Wang J."/>
        </authorList>
    </citation>
    <scope>NUCLEOTIDE SEQUENCE [LARGE SCALE GENOMIC DNA]</scope>
    <source>
        <strain evidence="2">EC2010</strain>
        <tissue evidence="2">Whole organism of an adult</tissue>
    </source>
</reference>
<evidence type="ECO:0000313" key="3">
    <source>
        <dbReference type="Proteomes" id="UP000271974"/>
    </source>
</evidence>
<keyword evidence="3" id="KW-1185">Reference proteome</keyword>
<dbReference type="Proteomes" id="UP000271974">
    <property type="component" value="Unassembled WGS sequence"/>
</dbReference>
<evidence type="ECO:0000313" key="2">
    <source>
        <dbReference type="EMBL" id="RUS90604.1"/>
    </source>
</evidence>
<proteinExistence type="predicted"/>
<feature type="region of interest" description="Disordered" evidence="1">
    <location>
        <begin position="1"/>
        <end position="81"/>
    </location>
</feature>
<name>A0A433U9T3_ELYCH</name>
<dbReference type="EMBL" id="RQTK01000028">
    <property type="protein sequence ID" value="RUS90604.1"/>
    <property type="molecule type" value="Genomic_DNA"/>
</dbReference>
<evidence type="ECO:0000256" key="1">
    <source>
        <dbReference type="SAM" id="MobiDB-lite"/>
    </source>
</evidence>
<gene>
    <name evidence="2" type="ORF">EGW08_001601</name>
</gene>
<feature type="compositionally biased region" description="Basic and acidic residues" evidence="1">
    <location>
        <begin position="21"/>
        <end position="39"/>
    </location>
</feature>
<organism evidence="2 3">
    <name type="scientific">Elysia chlorotica</name>
    <name type="common">Eastern emerald elysia</name>
    <name type="synonym">Sea slug</name>
    <dbReference type="NCBI Taxonomy" id="188477"/>
    <lineage>
        <taxon>Eukaryota</taxon>
        <taxon>Metazoa</taxon>
        <taxon>Spiralia</taxon>
        <taxon>Lophotrochozoa</taxon>
        <taxon>Mollusca</taxon>
        <taxon>Gastropoda</taxon>
        <taxon>Heterobranchia</taxon>
        <taxon>Euthyneura</taxon>
        <taxon>Panpulmonata</taxon>
        <taxon>Sacoglossa</taxon>
        <taxon>Placobranchoidea</taxon>
        <taxon>Plakobranchidae</taxon>
        <taxon>Elysia</taxon>
    </lineage>
</organism>